<evidence type="ECO:0000256" key="1">
    <source>
        <dbReference type="ARBA" id="ARBA00022737"/>
    </source>
</evidence>
<dbReference type="eggNOG" id="COG0457">
    <property type="taxonomic scope" value="Bacteria"/>
</dbReference>
<comment type="caution">
    <text evidence="5">The sequence shown here is derived from an EMBL/GenBank/DDBJ whole genome shotgun (WGS) entry which is preliminary data.</text>
</comment>
<keyword evidence="6" id="KW-1185">Reference proteome</keyword>
<evidence type="ECO:0000313" key="5">
    <source>
        <dbReference type="EMBL" id="KGM53890.1"/>
    </source>
</evidence>
<evidence type="ECO:0000256" key="2">
    <source>
        <dbReference type="ARBA" id="ARBA00022803"/>
    </source>
</evidence>
<dbReference type="Gene3D" id="1.25.40.10">
    <property type="entry name" value="Tetratricopeptide repeat domain"/>
    <property type="match status" value="2"/>
</dbReference>
<evidence type="ECO:0000256" key="4">
    <source>
        <dbReference type="SAM" id="SignalP"/>
    </source>
</evidence>
<dbReference type="Pfam" id="PF14559">
    <property type="entry name" value="TPR_19"/>
    <property type="match status" value="1"/>
</dbReference>
<dbReference type="Proteomes" id="UP000029998">
    <property type="component" value="Unassembled WGS sequence"/>
</dbReference>
<keyword evidence="2 3" id="KW-0802">TPR repeat</keyword>
<evidence type="ECO:0000313" key="6">
    <source>
        <dbReference type="Proteomes" id="UP000029998"/>
    </source>
</evidence>
<dbReference type="PROSITE" id="PS50005">
    <property type="entry name" value="TPR"/>
    <property type="match status" value="1"/>
</dbReference>
<dbReference type="InterPro" id="IPR011990">
    <property type="entry name" value="TPR-like_helical_dom_sf"/>
</dbReference>
<dbReference type="PROSITE" id="PS50293">
    <property type="entry name" value="TPR_REGION"/>
    <property type="match status" value="1"/>
</dbReference>
<reference evidence="5 6" key="1">
    <citation type="submission" date="2013-08" db="EMBL/GenBank/DDBJ databases">
        <title>Genome sequencing of Lysobacter.</title>
        <authorList>
            <person name="Zhang S."/>
            <person name="Wang G."/>
        </authorList>
    </citation>
    <scope>NUCLEOTIDE SEQUENCE [LARGE SCALE GENOMIC DNA]</scope>
    <source>
        <strain evidence="5 6">GH1-9</strain>
    </source>
</reference>
<dbReference type="PANTHER" id="PTHR45586:SF1">
    <property type="entry name" value="LIPOPOLYSACCHARIDE ASSEMBLY PROTEIN B"/>
    <property type="match status" value="1"/>
</dbReference>
<dbReference type="RefSeq" id="WP_036138228.1">
    <property type="nucleotide sequence ID" value="NZ_AVPU01000019.1"/>
</dbReference>
<sequence>MPVTVRSTAVAVLVALSLAGAVQAAPPATAPATDPVGEAIEPLLAGEFALQSGKLDEAARWYLEAARTAQDKALAERATRIALLAKDDARATESLALWRRLGGSGHGLTAAEATLALRKGQERVARRHLTTLLRSGDQEGWRQALSVLGGGAGEPAIATRLLTHILDRKLLPNELQAWLAFGGLAQRLDQPKLAERIVAEVVNRFPGEPRVALLRASQLREAGKNDEAKAALDAVVDRAASDASLRLALAQEYAQLGDPRRAEAILAAGPQDDESYAHRAALLARAEDKAALGRLYEELARGASKPDPQRRLLLGQIAEFLDRHAQAIDWYAGVPSGPLRWLARLRTANVLHEIGRGPEAYKALRDLQADGAAPDDARRDAYLLEASLLAKDRNDAGELDAFARGLAAFPDDLEILYARALGWERRDDIARAEADFRKILVVEPDSVAALNALGYTLADRTDRYQEALELIDRARTAEPDNAAIIDSYGWVLYRLGRLQDALTELRRAFTLQKDPEIAAHLGEVLWKLGKTDEARKYFDEARKLDPDNRSLKRALENVGA</sequence>
<keyword evidence="1" id="KW-0677">Repeat</keyword>
<dbReference type="AlphaFoldDB" id="A0A0A0EUK3"/>
<feature type="repeat" description="TPR" evidence="3">
    <location>
        <begin position="515"/>
        <end position="548"/>
    </location>
</feature>
<dbReference type="SMART" id="SM00028">
    <property type="entry name" value="TPR"/>
    <property type="match status" value="4"/>
</dbReference>
<dbReference type="InterPro" id="IPR019734">
    <property type="entry name" value="TPR_rpt"/>
</dbReference>
<accession>A0A0A0EUK3</accession>
<dbReference type="OrthoDB" id="9766710at2"/>
<dbReference type="PANTHER" id="PTHR45586">
    <property type="entry name" value="TPR REPEAT-CONTAINING PROTEIN PA4667"/>
    <property type="match status" value="1"/>
</dbReference>
<feature type="signal peptide" evidence="4">
    <location>
        <begin position="1"/>
        <end position="24"/>
    </location>
</feature>
<dbReference type="InterPro" id="IPR051012">
    <property type="entry name" value="CellSynth/LPSAsmb/PSIAsmb"/>
</dbReference>
<feature type="chain" id="PRO_5001969358" evidence="4">
    <location>
        <begin position="25"/>
        <end position="560"/>
    </location>
</feature>
<dbReference type="STRING" id="1385517.N800_03960"/>
<protein>
    <submittedName>
        <fullName evidence="5">Membrane protein</fullName>
    </submittedName>
</protein>
<dbReference type="EMBL" id="AVPU01000019">
    <property type="protein sequence ID" value="KGM53890.1"/>
    <property type="molecule type" value="Genomic_DNA"/>
</dbReference>
<name>A0A0A0EUK3_9GAMM</name>
<gene>
    <name evidence="5" type="ORF">N800_03960</name>
</gene>
<dbReference type="Pfam" id="PF13432">
    <property type="entry name" value="TPR_16"/>
    <property type="match status" value="2"/>
</dbReference>
<proteinExistence type="predicted"/>
<dbReference type="SUPFAM" id="SSF48452">
    <property type="entry name" value="TPR-like"/>
    <property type="match status" value="2"/>
</dbReference>
<evidence type="ECO:0000256" key="3">
    <source>
        <dbReference type="PROSITE-ProRule" id="PRU00339"/>
    </source>
</evidence>
<organism evidence="5 6">
    <name type="scientific">Lysobacter daejeonensis GH1-9</name>
    <dbReference type="NCBI Taxonomy" id="1385517"/>
    <lineage>
        <taxon>Bacteria</taxon>
        <taxon>Pseudomonadati</taxon>
        <taxon>Pseudomonadota</taxon>
        <taxon>Gammaproteobacteria</taxon>
        <taxon>Lysobacterales</taxon>
        <taxon>Lysobacteraceae</taxon>
        <taxon>Aerolutibacter</taxon>
    </lineage>
</organism>
<keyword evidence="4" id="KW-0732">Signal</keyword>